<proteinExistence type="predicted"/>
<keyword evidence="3" id="KW-1185">Reference proteome</keyword>
<evidence type="ECO:0000313" key="2">
    <source>
        <dbReference type="EMBL" id="MFB9200033.1"/>
    </source>
</evidence>
<evidence type="ECO:0000256" key="1">
    <source>
        <dbReference type="SAM" id="MobiDB-lite"/>
    </source>
</evidence>
<feature type="region of interest" description="Disordered" evidence="1">
    <location>
        <begin position="118"/>
        <end position="139"/>
    </location>
</feature>
<comment type="caution">
    <text evidence="2">The sequence shown here is derived from an EMBL/GenBank/DDBJ whole genome shotgun (WGS) entry which is preliminary data.</text>
</comment>
<gene>
    <name evidence="2" type="ORF">ACFFV7_02415</name>
</gene>
<dbReference type="RefSeq" id="WP_189645647.1">
    <property type="nucleotide sequence ID" value="NZ_BMRC01000001.1"/>
</dbReference>
<reference evidence="2 3" key="1">
    <citation type="submission" date="2024-09" db="EMBL/GenBank/DDBJ databases">
        <authorList>
            <person name="Sun Q."/>
            <person name="Mori K."/>
        </authorList>
    </citation>
    <scope>NUCLEOTIDE SEQUENCE [LARGE SCALE GENOMIC DNA]</scope>
    <source>
        <strain evidence="2 3">CCM 3426</strain>
    </source>
</reference>
<name>A0ABV5I667_9ACTN</name>
<protein>
    <submittedName>
        <fullName evidence="2">Uncharacterized protein</fullName>
    </submittedName>
</protein>
<dbReference type="Proteomes" id="UP001589647">
    <property type="component" value="Unassembled WGS sequence"/>
</dbReference>
<evidence type="ECO:0000313" key="3">
    <source>
        <dbReference type="Proteomes" id="UP001589647"/>
    </source>
</evidence>
<organism evidence="2 3">
    <name type="scientific">Nonomuraea spiralis</name>
    <dbReference type="NCBI Taxonomy" id="46182"/>
    <lineage>
        <taxon>Bacteria</taxon>
        <taxon>Bacillati</taxon>
        <taxon>Actinomycetota</taxon>
        <taxon>Actinomycetes</taxon>
        <taxon>Streptosporangiales</taxon>
        <taxon>Streptosporangiaceae</taxon>
        <taxon>Nonomuraea</taxon>
    </lineage>
</organism>
<sequence length="139" mass="14844">MIAAQCDLVLVVVNRPAEQDARDRWGSHGLWWHVVKNLVAGLRPVAIVVVDTAFMYATGVNRATGSHPNEETVLARLTDRYGQGHQLNVGQSAALVRAANSPRQTNLIAVMVGAEPVHPTGPPGQGMSSPLLAARQARP</sequence>
<dbReference type="EMBL" id="JBHMEI010000001">
    <property type="protein sequence ID" value="MFB9200033.1"/>
    <property type="molecule type" value="Genomic_DNA"/>
</dbReference>
<accession>A0ABV5I667</accession>